<proteinExistence type="predicted"/>
<reference evidence="2 3" key="1">
    <citation type="journal article" date="2015" name="Nature">
        <title>rRNA introns, odd ribosomes, and small enigmatic genomes across a large radiation of phyla.</title>
        <authorList>
            <person name="Brown C.T."/>
            <person name="Hug L.A."/>
            <person name="Thomas B.C."/>
            <person name="Sharon I."/>
            <person name="Castelle C.J."/>
            <person name="Singh A."/>
            <person name="Wilkins M.J."/>
            <person name="Williams K.H."/>
            <person name="Banfield J.F."/>
        </authorList>
    </citation>
    <scope>NUCLEOTIDE SEQUENCE [LARGE SCALE GENOMIC DNA]</scope>
</reference>
<organism evidence="2 3">
    <name type="scientific">Candidatus Nomurabacteria bacterium GW2011_GWA2_41_25</name>
    <dbReference type="NCBI Taxonomy" id="1618736"/>
    <lineage>
        <taxon>Bacteria</taxon>
        <taxon>Candidatus Nomuraibacteriota</taxon>
    </lineage>
</organism>
<name>A0A0G0VXE3_9BACT</name>
<evidence type="ECO:0000313" key="3">
    <source>
        <dbReference type="Proteomes" id="UP000034236"/>
    </source>
</evidence>
<keyword evidence="1" id="KW-0812">Transmembrane</keyword>
<sequence>MGIFIFFGAIACFVFVYFKFLYSKINPYITWGGIVGLILLFSAFSFAWISAIEEKLRLDKMTFENFQSCSLCEQNEDSLFSCGMKNVCSGANPLECFREFDRQSEELLEINEQSLKAAGLSDSEIIQQKEKIIRNRKIEYTARICGFKSPEYHYEENSLVLSTEPKIKYTPNFFSVFVQDYTLSRGIDIFFALAYFPPLLIVVVLLPIEGAFIGWIISKMIRRKNSFRSQDLTAYITSLIYY</sequence>
<keyword evidence="1" id="KW-1133">Transmembrane helix</keyword>
<feature type="transmembrane region" description="Helical" evidence="1">
    <location>
        <begin position="5"/>
        <end position="22"/>
    </location>
</feature>
<evidence type="ECO:0000313" key="2">
    <source>
        <dbReference type="EMBL" id="KKS04362.1"/>
    </source>
</evidence>
<accession>A0A0G0VXE3</accession>
<dbReference type="EMBL" id="LCBE01000007">
    <property type="protein sequence ID" value="KKS04362.1"/>
    <property type="molecule type" value="Genomic_DNA"/>
</dbReference>
<dbReference type="AlphaFoldDB" id="A0A0G0VXE3"/>
<feature type="transmembrane region" description="Helical" evidence="1">
    <location>
        <begin position="28"/>
        <end position="51"/>
    </location>
</feature>
<evidence type="ECO:0000256" key="1">
    <source>
        <dbReference type="SAM" id="Phobius"/>
    </source>
</evidence>
<protein>
    <submittedName>
        <fullName evidence="2">Uncharacterized protein</fullName>
    </submittedName>
</protein>
<gene>
    <name evidence="2" type="ORF">UU58_C0007G0007</name>
</gene>
<dbReference type="Proteomes" id="UP000034236">
    <property type="component" value="Unassembled WGS sequence"/>
</dbReference>
<comment type="caution">
    <text evidence="2">The sequence shown here is derived from an EMBL/GenBank/DDBJ whole genome shotgun (WGS) entry which is preliminary data.</text>
</comment>
<feature type="transmembrane region" description="Helical" evidence="1">
    <location>
        <begin position="199"/>
        <end position="218"/>
    </location>
</feature>
<keyword evidence="1" id="KW-0472">Membrane</keyword>